<dbReference type="SUPFAM" id="SSF51730">
    <property type="entry name" value="FAD-linked oxidoreductase"/>
    <property type="match status" value="1"/>
</dbReference>
<dbReference type="Proteomes" id="UP001438707">
    <property type="component" value="Unassembled WGS sequence"/>
</dbReference>
<organism evidence="2 3">
    <name type="scientific">Apatococcus lobatus</name>
    <dbReference type="NCBI Taxonomy" id="904363"/>
    <lineage>
        <taxon>Eukaryota</taxon>
        <taxon>Viridiplantae</taxon>
        <taxon>Chlorophyta</taxon>
        <taxon>core chlorophytes</taxon>
        <taxon>Trebouxiophyceae</taxon>
        <taxon>Chlorellales</taxon>
        <taxon>Chlorellaceae</taxon>
        <taxon>Apatococcus</taxon>
    </lineage>
</organism>
<proteinExistence type="predicted"/>
<evidence type="ECO:0000256" key="1">
    <source>
        <dbReference type="ARBA" id="ARBA00023002"/>
    </source>
</evidence>
<gene>
    <name evidence="2" type="ORF">WJX74_003007</name>
</gene>
<evidence type="ECO:0008006" key="4">
    <source>
        <dbReference type="Google" id="ProtNLM"/>
    </source>
</evidence>
<dbReference type="InterPro" id="IPR029041">
    <property type="entry name" value="FAD-linked_oxidoreductase-like"/>
</dbReference>
<keyword evidence="1" id="KW-0560">Oxidoreductase</keyword>
<protein>
    <recommendedName>
        <fullName evidence="4">Methylenetetrahydrofolate reductase (NAD(P)H)</fullName>
    </recommendedName>
</protein>
<sequence length="370" mass="40769">MMYARIVSKTITLLSWNVKGARVLRTSSIARAHTLTLERSLKPSKRDQELWATGAFQGKVYPDLPVATTWKGYASYLLQQRLANGGLSPNDGKHHDLHAPGPRGMTVRTVAAQAFSTAELSYKMEAACGAADEPDLQQKPPADALLFVSGSHPVRQLNQILPASNRWLSSSVDLLKTAAQMKQAGDLPPDVQLWATENPNVNPVKRLVTKACCDTPLEWPQWAHGQILPWTSVNVHVVVEAGATTILTQPPFLWQAFEEWHLALDRQQVLEECQLVVGMPILSSVRNLQFWLELCGVSRRPAATQLLQTFGRAQDPDQMCAEWNISTIQQVLSLPGVAGLHVMAVTDKSRRMAMDLLRSGVLPSGQPTLP</sequence>
<dbReference type="AlphaFoldDB" id="A0AAW1S5F0"/>
<accession>A0AAW1S5F0</accession>
<evidence type="ECO:0000313" key="3">
    <source>
        <dbReference type="Proteomes" id="UP001438707"/>
    </source>
</evidence>
<reference evidence="2 3" key="1">
    <citation type="journal article" date="2024" name="Nat. Commun.">
        <title>Phylogenomics reveals the evolutionary origins of lichenization in chlorophyte algae.</title>
        <authorList>
            <person name="Puginier C."/>
            <person name="Libourel C."/>
            <person name="Otte J."/>
            <person name="Skaloud P."/>
            <person name="Haon M."/>
            <person name="Grisel S."/>
            <person name="Petersen M."/>
            <person name="Berrin J.G."/>
            <person name="Delaux P.M."/>
            <person name="Dal Grande F."/>
            <person name="Keller J."/>
        </authorList>
    </citation>
    <scope>NUCLEOTIDE SEQUENCE [LARGE SCALE GENOMIC DNA]</scope>
    <source>
        <strain evidence="2 3">SAG 2145</strain>
    </source>
</reference>
<dbReference type="GO" id="GO:0016491">
    <property type="term" value="F:oxidoreductase activity"/>
    <property type="evidence" value="ECO:0007669"/>
    <property type="project" value="UniProtKB-KW"/>
</dbReference>
<keyword evidence="3" id="KW-1185">Reference proteome</keyword>
<comment type="caution">
    <text evidence="2">The sequence shown here is derived from an EMBL/GenBank/DDBJ whole genome shotgun (WGS) entry which is preliminary data.</text>
</comment>
<dbReference type="EMBL" id="JALJOS010000003">
    <property type="protein sequence ID" value="KAK9841276.1"/>
    <property type="molecule type" value="Genomic_DNA"/>
</dbReference>
<dbReference type="Gene3D" id="3.20.20.220">
    <property type="match status" value="1"/>
</dbReference>
<evidence type="ECO:0000313" key="2">
    <source>
        <dbReference type="EMBL" id="KAK9841276.1"/>
    </source>
</evidence>
<name>A0AAW1S5F0_9CHLO</name>